<dbReference type="GO" id="GO:0016874">
    <property type="term" value="F:ligase activity"/>
    <property type="evidence" value="ECO:0007669"/>
    <property type="project" value="UniProtKB-KW"/>
</dbReference>
<dbReference type="PROSITE" id="PS00455">
    <property type="entry name" value="AMP_BINDING"/>
    <property type="match status" value="2"/>
</dbReference>
<dbReference type="InterPro" id="IPR000873">
    <property type="entry name" value="AMP-dep_synth/lig_dom"/>
</dbReference>
<protein>
    <submittedName>
        <fullName evidence="7">NRPS</fullName>
    </submittedName>
</protein>
<gene>
    <name evidence="7" type="ORF">MYAM1_003630</name>
</gene>
<keyword evidence="8" id="KW-1185">Reference proteome</keyword>
<dbReference type="PROSITE" id="PS00012">
    <property type="entry name" value="PHOSPHOPANTETHEINE"/>
    <property type="match status" value="2"/>
</dbReference>
<dbReference type="InterPro" id="IPR023213">
    <property type="entry name" value="CAT-like_dom_sf"/>
</dbReference>
<dbReference type="Gene3D" id="3.40.50.12780">
    <property type="entry name" value="N-terminal domain of ligase-like"/>
    <property type="match status" value="3"/>
</dbReference>
<dbReference type="Pfam" id="PF00550">
    <property type="entry name" value="PP-binding"/>
    <property type="match status" value="4"/>
</dbReference>
<dbReference type="GO" id="GO:0031177">
    <property type="term" value="F:phosphopantetheine binding"/>
    <property type="evidence" value="ECO:0007669"/>
    <property type="project" value="TreeGrafter"/>
</dbReference>
<dbReference type="NCBIfam" id="NF003417">
    <property type="entry name" value="PRK04813.1"/>
    <property type="match status" value="4"/>
</dbReference>
<feature type="compositionally biased region" description="Basic and acidic residues" evidence="5">
    <location>
        <begin position="2088"/>
        <end position="2108"/>
    </location>
</feature>
<dbReference type="GO" id="GO:0031169">
    <property type="term" value="P:ferrichrome biosynthetic process"/>
    <property type="evidence" value="ECO:0007669"/>
    <property type="project" value="UniProtKB-ARBA"/>
</dbReference>
<dbReference type="PANTHER" id="PTHR45527">
    <property type="entry name" value="NONRIBOSOMAL PEPTIDE SYNTHETASE"/>
    <property type="match status" value="1"/>
</dbReference>
<dbReference type="InterPro" id="IPR009081">
    <property type="entry name" value="PP-bd_ACP"/>
</dbReference>
<feature type="region of interest" description="Disordered" evidence="5">
    <location>
        <begin position="1980"/>
        <end position="2108"/>
    </location>
</feature>
<dbReference type="EMBL" id="CP119948">
    <property type="protein sequence ID" value="WFD00875.1"/>
    <property type="molecule type" value="Genomic_DNA"/>
</dbReference>
<feature type="domain" description="Carrier" evidence="6">
    <location>
        <begin position="3653"/>
        <end position="3729"/>
    </location>
</feature>
<dbReference type="Gene3D" id="3.30.559.10">
    <property type="entry name" value="Chloramphenicol acetyltransferase-like domain"/>
    <property type="match status" value="4"/>
</dbReference>
<dbReference type="PROSITE" id="PS50075">
    <property type="entry name" value="CARRIER"/>
    <property type="match status" value="2"/>
</dbReference>
<proteinExistence type="predicted"/>
<dbReference type="InterPro" id="IPR036736">
    <property type="entry name" value="ACP-like_sf"/>
</dbReference>
<feature type="compositionally biased region" description="Polar residues" evidence="5">
    <location>
        <begin position="2024"/>
        <end position="2038"/>
    </location>
</feature>
<keyword evidence="3" id="KW-0597">Phosphoprotein</keyword>
<evidence type="ECO:0000256" key="3">
    <source>
        <dbReference type="ARBA" id="ARBA00022553"/>
    </source>
</evidence>
<evidence type="ECO:0000256" key="5">
    <source>
        <dbReference type="SAM" id="MobiDB-lite"/>
    </source>
</evidence>
<sequence length="4204" mass="462179">MDRVPFPDVSGHRVQSVARQGFECATLPACVRLANLDAVEQQSQAKQGSLLAAAFGYVLRAYLLHEVDQVAFDFISLDSCMLVAKHAVDAVAYIQDISRQMHLGSPIHHEAYAVRYAPDSSLEHLLKTEQDRTTLKMYVHKHQNSKLDCALSLAASNSVHIEGSAQMMLKQIHAVLCGLLHNTDPHKALASMSLSSLTHPSPQTLEIDMGPGGVESERLEDQFVRRAHTFPNLPALSYRTTLNSTEEMSYAQLNARADAIAEHLWDCNVGYASLNDDQDEVVALCMPKTLDMYACILGVLKSGAAWCPIDEAWPEERQAALLQKSKAEVVLVDGQGANAVKRCAPSYMKVVHLDEISRDVSEQDRKPVRRSAFRASPDRLAYKIWTSGTTGLPKAVGIAHSAAVQGMRALCQAVPTTFAEPTPGAVRYLQFAAYVFDLSIFDIFYAWAHAGTVCFAPLHLLLDQLVSVATALEVTHTLFTPAVSAMVSRASIPSMRVLINGGEKLSQAVADEWSQDCVLVNIYGPAEATLSITMHTVPKDDQFKAHNIGWTFPTGLTVVMDRYGCVAPRGAIGELLLGGPQLARGYIGDADKTQEKFVEHPELGRVYHTGDLARCLWDGQLEYLGRNDDQVKINGVRIELLEINAAVKTADQRVRDADTVALPGPDDQPRIVSFVVAYADPSSSPDSNTDSPIFAIRQDAGARALSSALRIRIEQLLPSYMVPSHFLILPAFPRTSSAKIDRVAIRKAYDRMDLVEWEAKLNLDQDAPASQESQSLDELLSNPFAKAVCTELVQLCKVQPEQITPHVPLAALGVNSVRAMVLAKRLAEFQLSAADFLRHNTLAKLVKAYSHADVDADNRQNKLNHMLIAFSAKYANPNPGSSTEVFPATGLQQSMLVETAIDPHRYWLHRVIPLQKPVEKDSLQSAIHSVLLAMQCLRTGFVSCAPKKFGTDHSQSLPGSSQATSVYAPIYHAVAHSSPIINFREVSTEKDACDALNDIRQDVNPVDGQPPVYWTLLHASGKSALVLSAHHAVYDAETLNRVLEMLDANLCSEATNSSSSTPPYSSALRDLVPLDDDQAQHSLSAWRSSLEDFPRAQKLAFPKLLEVKPDETPAIRCKQLVSKQSFDQIEAVASRLETSVRPVLQVAWARVLCAFLQTTDVLLGDAVSLRSAQPSYATIGGPLLATLPVPIRLGKSAKEVIQAVHQFHSNMIDYAHVPLNYVRELLQVPNHRPLFESLFVLEADWDSTAQGKVLDLCHTLDLGVNVEHKLALEVRIESKGRMNFLLNYDTHLISESYAEILLKVTDAVLAEYVNHPTDCPSLCIPQDERILSVSKREPMAAYTMPVTQAFQQSTSATPNAIAVEMLGTHDKDPIQTLTYAELDKKSRAVAQAISRKSDLNAVIGVQIKRSLDTYVALLGILRSGRIYLPLDESLPDLRREQLLEDSRCAFVIQHGASDAGDSPDTDMEDHHGIHTRAVNGHGVDRHASTGVHASKVSRIDIENLIQFGANLSDTLPSIKANDAAYLLYTSGSTGTPKGCLLSHENLACAIANFHQRFLTADPRTFEGRTRFLARSAEAFDVHLLEALLPLTIGATIVTMPRARLLNNLGNAIAQAAVSHACVVPSLFATKAGVVQPSDLPNLRLLVVGGEKISEKIIESWGNAPIPVLNAYGPTETTIGISCADVQPSTLSSDIGSAFSGNQFVILANDEHNSASNSERRVAFRGEIGELCIVGTHVGLGYLNQGKPASFFTFQGKAAYATGDQARLMPNDHAEYLGREKQLQVKVRGARVELEEVNLAVLSQSDCAYARTLLLSNSSQKEPHLVTFLSREARTSNSDLCYDSEVCNVENVVKKLRSTLSSYMVPSKLIPLNYLPLANVSGKVDIQALRQYYQTAYASSSIDASTHHQEATTKEQLLITSLVIRLLQLEHPPSIDADLFGHGLDSIRAVRLAYALEEEQYSVPLVRILAEPTIAEIAKNITQDKAPDSARNGAELNGQQTRAENATQGKTQTGPPNGMQDGIPNATQNVAQEATSNASRDSKQDASQSASQDTTQDATQHTPKSALSTPSKSHFSETNTSIPAADSSIHAEDSDNHQRESSSKNAHESLAEDFSKLSILPAELQNCEDLIAAAPCVPLQVATIARTLEVPSERLYINHIRIAKKPSLADTWAACMTHHGIYRTRFIPTQNTFLQAVTNWPVQVSVRSTQCTNAQCDAVADQIIAKFMDQPPVQLVEYEDAICISMHHAVYDAASFAMLQNEVSQSKPMSETDLKNAANTYDADYLAFAHQVTVSEAHTTEYWANKLSDMVYTPCPVMTGEQLPKAAAKSAQFTLRDSLHAVQAQAQIARVSLHAYILTRFCSLFAQYVGEDQVTIGLVLSGRLGEANHAQLHGPCTTTVPFRFQIGSEALKATQKQLYEMLPYQFVRLASVARAINCTQLFDVLFSYLPESTIQAQETAVQDSMLTGYPLALEVRTDSTQDVLQLELVHCPDRIPTQQADQMLRQLAALVQGDESSSTIGYVARSVVNAEPKQPTSEDGFLALFAKHAEANPEKDAITFATSFHPAKFQRLSYKELDEESDKYAYRLIHKQGDGEVVYVHLTRRMEFYIVMLAVWKAGKTYVPLDPTLPAERLVYMMETVGSGSFVTDCNLQTNHAQDSHKLPLDVPSGVKVIHLQLLSQDGTSEPASDAHRDRCCSSSTSFQLPAYILFTSGSTGRPKGVQISHRALAAAIVSWREMLPFSKDSRMLQLASPGFDVSVFEVTFPLAMGFAIGTAPKELLLSDLESAFSQLHITLADLPAALACLLHPDRIPPLEWLMSGGDVIDQRVIQQWTAPPARLINAYGPTEGTIGNTLGFMNSSTRRNVVGYAYPTSTIYIMPPNFHSQSLPVYAGAIGELVVGGPQVADAYVNADQLTKEKFPLYNGQRVYRTGDRARLLYDQRLECLGRIERGQVKVNGQRVELEEIAHALSMEKEVQDACVLYLKHPTHLSKQLVAFLARDARSAPAQGQDLCVYQDSAEAAASILQSAARKLAAYMVPTQVIMLEHALPLTPNNKLDTKRLTEQYESLDRSMLQALQPKSSTNQAKPKSLDRVYHVLKQMGVHMDGGDDNANGDGNAIADASFYALGIDSLSAIQLVRLLRSEQFTITAAELLQLGTPWRLAEHWDAIQRENSLNNGPDANRVQASKPSINGNYDLDRDSEINRLATACLPQREVFKQVCETNRDAIVYPATPLQAGMLTQSVQTDGSLYIHTHTFRIHAPTEIVAKVWRCLVKANTILRTSFRLVDDAKVPWVQVVHREIQPEILESIHTPSRWTPDMITEKVLHTLQLQSQENNSTLVTLRIHHALYDAHALDELMDDFDTLVRQATLHSIDTITPISRPAYAKLVPYLLSGENHVDYWVQTLNGYRPCRLVSGTSNLQGCTASRTLNLDIKTVQQQCRSANVSMHTLASLAFARLLALCTQTPDVCFGQVVSLRADVQDADRVIGPALNTIPVRIHTTHASLQSVQKATDNGRSHRHAPLRAIQNTLRTPTPLIDALLDVQRVDSSLHRDYLELVPSDAGHSVQYALNVAMIQHSDHLELVATSKEQFADESQLQDWLAKLEELLDECAKQQDSSSDSHLSQMDSTDSHQLDLDKDAYPTRHSQKDDSRKVPNELLQTLCGLIADLAEVDQNEIRPETSLLSLGLDSIASIRLAARARLQGLDLSAEDLACANAVEIAQSYLRSHANDDPCKSQADDGDRLESQHMAESHTALQYSTPPISLQQAASLLECPESQLDNVLSVTSGQKLHLAHWIQSGYRDGVFSFVYTVSELNFLALQTAWHRLQERHAILRTIFAGVGQPVQPVQIQSKQTHSLQHWKVRSMCLDELSRWVIRQQKQSVLSISQAMVQGSYVQGSDGNGLILTLFHAMYDAWSLPLLVSDLERMYNEECLGGSLATDSEASQAKSQATSEISSHPTIADLLIEYPIESLQQHFSKYAKAVPCWLPDSSRNQTFVQMKCDGSSLQEQSSSSFSGSVLACIAHTLAKITQTQPVFGVYHHARLATIPGIEHLAAPCLNMLPLVPEVSSSIRHTAAGIIHDLHTRRPYEQASLEAIHNACEISLTPRFNLMVNLLPSSEDSASSDSWQIKRNFALDSLKDSQAGNLHSRLEEWTGMHCYAAHPVSLDVAVEKDSLQLAMRSMLCESDAMSFLTSLRNALNELA</sequence>
<dbReference type="Pfam" id="PF00501">
    <property type="entry name" value="AMP-binding"/>
    <property type="match status" value="3"/>
</dbReference>
<evidence type="ECO:0000259" key="6">
    <source>
        <dbReference type="PROSITE" id="PS50075"/>
    </source>
</evidence>
<dbReference type="GO" id="GO:0043041">
    <property type="term" value="P:amino acid activation for nonribosomal peptide biosynthetic process"/>
    <property type="evidence" value="ECO:0007669"/>
    <property type="project" value="TreeGrafter"/>
</dbReference>
<dbReference type="FunFam" id="3.30.300.30:FF:000015">
    <property type="entry name" value="Nonribosomal peptide synthase SidD"/>
    <property type="match status" value="2"/>
</dbReference>
<evidence type="ECO:0000313" key="7">
    <source>
        <dbReference type="EMBL" id="WFD00875.1"/>
    </source>
</evidence>
<dbReference type="SUPFAM" id="SSF52777">
    <property type="entry name" value="CoA-dependent acyltransferases"/>
    <property type="match status" value="8"/>
</dbReference>
<accession>A0AAJ6CID8</accession>
<dbReference type="Gene3D" id="1.10.1200.10">
    <property type="entry name" value="ACP-like"/>
    <property type="match status" value="4"/>
</dbReference>
<organism evidence="7 8">
    <name type="scientific">Malassezia yamatoensis</name>
    <dbReference type="NCBI Taxonomy" id="253288"/>
    <lineage>
        <taxon>Eukaryota</taxon>
        <taxon>Fungi</taxon>
        <taxon>Dikarya</taxon>
        <taxon>Basidiomycota</taxon>
        <taxon>Ustilaginomycotina</taxon>
        <taxon>Malasseziomycetes</taxon>
        <taxon>Malasseziales</taxon>
        <taxon>Malasseziaceae</taxon>
        <taxon>Malassezia</taxon>
    </lineage>
</organism>
<feature type="domain" description="Carrier" evidence="6">
    <location>
        <begin position="1909"/>
        <end position="1984"/>
    </location>
</feature>
<feature type="compositionally biased region" description="Basic and acidic residues" evidence="5">
    <location>
        <begin position="3729"/>
        <end position="3751"/>
    </location>
</feature>
<comment type="pathway">
    <text evidence="1">Siderophore biosynthesis.</text>
</comment>
<evidence type="ECO:0000256" key="2">
    <source>
        <dbReference type="ARBA" id="ARBA00022450"/>
    </source>
</evidence>
<dbReference type="Gene3D" id="3.30.559.30">
    <property type="entry name" value="Nonribosomal peptide synthetase, condensation domain"/>
    <property type="match status" value="4"/>
</dbReference>
<dbReference type="InterPro" id="IPR001242">
    <property type="entry name" value="Condensation_dom"/>
</dbReference>
<evidence type="ECO:0000256" key="1">
    <source>
        <dbReference type="ARBA" id="ARBA00004924"/>
    </source>
</evidence>
<dbReference type="FunFam" id="3.30.300.30:FF:000033">
    <property type="entry name" value="Nonribosomal siderophore peptide synthase SidC"/>
    <property type="match status" value="1"/>
</dbReference>
<dbReference type="PANTHER" id="PTHR45527:SF2">
    <property type="entry name" value="FERRICROCIN SYNTHETASE (NONRIBOSOMAL PEPTIDE SIDEROPHORE SYNTHASE ) (EUROFUNG)"/>
    <property type="match status" value="1"/>
</dbReference>
<feature type="region of interest" description="Disordered" evidence="5">
    <location>
        <begin position="3612"/>
        <end position="3636"/>
    </location>
</feature>
<name>A0AAJ6CID8_9BASI</name>
<feature type="compositionally biased region" description="Polar residues" evidence="5">
    <location>
        <begin position="1996"/>
        <end position="2014"/>
    </location>
</feature>
<dbReference type="GO" id="GO:0005737">
    <property type="term" value="C:cytoplasm"/>
    <property type="evidence" value="ECO:0007669"/>
    <property type="project" value="TreeGrafter"/>
</dbReference>
<feature type="compositionally biased region" description="Polar residues" evidence="5">
    <location>
        <begin position="2060"/>
        <end position="2081"/>
    </location>
</feature>
<feature type="region of interest" description="Disordered" evidence="5">
    <location>
        <begin position="3729"/>
        <end position="3752"/>
    </location>
</feature>
<dbReference type="SUPFAM" id="SSF47336">
    <property type="entry name" value="ACP-like"/>
    <property type="match status" value="4"/>
</dbReference>
<dbReference type="InterPro" id="IPR042099">
    <property type="entry name" value="ANL_N_sf"/>
</dbReference>
<feature type="compositionally biased region" description="Low complexity" evidence="5">
    <location>
        <begin position="3614"/>
        <end position="3628"/>
    </location>
</feature>
<dbReference type="InterPro" id="IPR045851">
    <property type="entry name" value="AMP-bd_C_sf"/>
</dbReference>
<dbReference type="NCBIfam" id="TIGR01733">
    <property type="entry name" value="AA-adenyl-dom"/>
    <property type="match status" value="1"/>
</dbReference>
<dbReference type="Pfam" id="PF00668">
    <property type="entry name" value="Condensation"/>
    <property type="match status" value="4"/>
</dbReference>
<dbReference type="SUPFAM" id="SSF56801">
    <property type="entry name" value="Acetyl-CoA synthetase-like"/>
    <property type="match status" value="3"/>
</dbReference>
<keyword evidence="2" id="KW-0596">Phosphopantetheine</keyword>
<dbReference type="GO" id="GO:0010106">
    <property type="term" value="P:cellular response to iron ion starvation"/>
    <property type="evidence" value="ECO:0007669"/>
    <property type="project" value="UniProtKB-ARBA"/>
</dbReference>
<evidence type="ECO:0000256" key="4">
    <source>
        <dbReference type="ARBA" id="ARBA00022598"/>
    </source>
</evidence>
<dbReference type="Proteomes" id="UP001219567">
    <property type="component" value="Chromosome 6"/>
</dbReference>
<keyword evidence="4" id="KW-0436">Ligase</keyword>
<reference evidence="7 8" key="1">
    <citation type="submission" date="2023-03" db="EMBL/GenBank/DDBJ databases">
        <title>Mating type loci evolution in Malassezia.</title>
        <authorList>
            <person name="Coelho M.A."/>
        </authorList>
    </citation>
    <scope>NUCLEOTIDE SEQUENCE [LARGE SCALE GENOMIC DNA]</scope>
    <source>
        <strain evidence="7 8">CBS 9725</strain>
    </source>
</reference>
<dbReference type="InterPro" id="IPR020845">
    <property type="entry name" value="AMP-binding_CS"/>
</dbReference>
<dbReference type="CDD" id="cd05918">
    <property type="entry name" value="A_NRPS_SidN3_like"/>
    <property type="match status" value="1"/>
</dbReference>
<feature type="compositionally biased region" description="Low complexity" evidence="5">
    <location>
        <begin position="2044"/>
        <end position="2059"/>
    </location>
</feature>
<dbReference type="Gene3D" id="3.30.300.30">
    <property type="match status" value="3"/>
</dbReference>
<evidence type="ECO:0000313" key="8">
    <source>
        <dbReference type="Proteomes" id="UP001219567"/>
    </source>
</evidence>
<dbReference type="InterPro" id="IPR006162">
    <property type="entry name" value="Ppantetheine_attach_site"/>
</dbReference>
<dbReference type="InterPro" id="IPR010071">
    <property type="entry name" value="AA_adenyl_dom"/>
</dbReference>
<dbReference type="FunFam" id="3.40.50.12780:FF:000024">
    <property type="entry name" value="Nonribosomal siderophore peptide synthase SidC"/>
    <property type="match status" value="1"/>
</dbReference>